<dbReference type="GO" id="GO:0000977">
    <property type="term" value="F:RNA polymerase II transcription regulatory region sequence-specific DNA binding"/>
    <property type="evidence" value="ECO:0007669"/>
    <property type="project" value="TreeGrafter"/>
</dbReference>
<dbReference type="Pfam" id="PF00412">
    <property type="entry name" value="LIM"/>
    <property type="match status" value="2"/>
</dbReference>
<dbReference type="SUPFAM" id="SSF57716">
    <property type="entry name" value="Glucocorticoid receptor-like (DNA-binding domain)"/>
    <property type="match status" value="2"/>
</dbReference>
<evidence type="ECO:0000256" key="4">
    <source>
        <dbReference type="ARBA" id="ARBA00022833"/>
    </source>
</evidence>
<keyword evidence="7 9" id="KW-0371">Homeobox</keyword>
<dbReference type="InterPro" id="IPR001781">
    <property type="entry name" value="Znf_LIM"/>
</dbReference>
<comment type="subcellular location">
    <subcellularLocation>
        <location evidence="1 9 11">Nucleus</location>
    </subcellularLocation>
</comment>
<dbReference type="SUPFAM" id="SSF46689">
    <property type="entry name" value="Homeodomain-like"/>
    <property type="match status" value="1"/>
</dbReference>
<feature type="compositionally biased region" description="Acidic residues" evidence="12">
    <location>
        <begin position="422"/>
        <end position="434"/>
    </location>
</feature>
<dbReference type="PROSITE" id="PS50023">
    <property type="entry name" value="LIM_DOMAIN_2"/>
    <property type="match status" value="2"/>
</dbReference>
<dbReference type="PANTHER" id="PTHR24208">
    <property type="entry name" value="LIM/HOMEOBOX PROTEIN LHX"/>
    <property type="match status" value="1"/>
</dbReference>
<dbReference type="GO" id="GO:0005634">
    <property type="term" value="C:nucleus"/>
    <property type="evidence" value="ECO:0007669"/>
    <property type="project" value="UniProtKB-SubCell"/>
</dbReference>
<accession>A0A8E0S2R1</accession>
<keyword evidence="4 10" id="KW-0862">Zinc</keyword>
<keyword evidence="2 10" id="KW-0479">Metal-binding</keyword>
<dbReference type="InterPro" id="IPR001356">
    <property type="entry name" value="HD"/>
</dbReference>
<evidence type="ECO:0000256" key="7">
    <source>
        <dbReference type="ARBA" id="ARBA00023155"/>
    </source>
</evidence>
<dbReference type="InterPro" id="IPR050453">
    <property type="entry name" value="LIM_Homeobox_TF"/>
</dbReference>
<evidence type="ECO:0000256" key="12">
    <source>
        <dbReference type="SAM" id="MobiDB-lite"/>
    </source>
</evidence>
<evidence type="ECO:0000256" key="2">
    <source>
        <dbReference type="ARBA" id="ARBA00022723"/>
    </source>
</evidence>
<dbReference type="AlphaFoldDB" id="A0A8E0S2R1"/>
<dbReference type="CDD" id="cd00086">
    <property type="entry name" value="homeodomain"/>
    <property type="match status" value="1"/>
</dbReference>
<dbReference type="PROSITE" id="PS00027">
    <property type="entry name" value="HOMEOBOX_1"/>
    <property type="match status" value="1"/>
</dbReference>
<feature type="region of interest" description="Disordered" evidence="12">
    <location>
        <begin position="413"/>
        <end position="434"/>
    </location>
</feature>
<evidence type="ECO:0000256" key="10">
    <source>
        <dbReference type="PROSITE-ProRule" id="PRU00125"/>
    </source>
</evidence>
<dbReference type="Pfam" id="PF00046">
    <property type="entry name" value="Homeodomain"/>
    <property type="match status" value="1"/>
</dbReference>
<evidence type="ECO:0000259" key="13">
    <source>
        <dbReference type="PROSITE" id="PS50023"/>
    </source>
</evidence>
<evidence type="ECO:0000259" key="14">
    <source>
        <dbReference type="PROSITE" id="PS50071"/>
    </source>
</evidence>
<keyword evidence="16" id="KW-1185">Reference proteome</keyword>
<comment type="caution">
    <text evidence="15">The sequence shown here is derived from an EMBL/GenBank/DDBJ whole genome shotgun (WGS) entry which is preliminary data.</text>
</comment>
<protein>
    <submittedName>
        <fullName evidence="15">Lhx4 protein</fullName>
    </submittedName>
</protein>
<feature type="DNA-binding region" description="Homeobox" evidence="9">
    <location>
        <begin position="296"/>
        <end position="355"/>
    </location>
</feature>
<feature type="region of interest" description="Disordered" evidence="12">
    <location>
        <begin position="478"/>
        <end position="500"/>
    </location>
</feature>
<reference evidence="15" key="1">
    <citation type="submission" date="2019-05" db="EMBL/GenBank/DDBJ databases">
        <title>Annotation for the trematode Fasciolopsis buski.</title>
        <authorList>
            <person name="Choi Y.-J."/>
        </authorList>
    </citation>
    <scope>NUCLEOTIDE SEQUENCE</scope>
    <source>
        <strain evidence="15">HT</strain>
        <tissue evidence="15">Whole worm</tissue>
    </source>
</reference>
<dbReference type="InterPro" id="IPR049594">
    <property type="entry name" value="Lhx3/4-like_LIM2"/>
</dbReference>
<dbReference type="Proteomes" id="UP000728185">
    <property type="component" value="Unassembled WGS sequence"/>
</dbReference>
<keyword evidence="5 10" id="KW-0440">LIM domain</keyword>
<dbReference type="CDD" id="cd09376">
    <property type="entry name" value="LIM2_Lhx3_Lhx4"/>
    <property type="match status" value="1"/>
</dbReference>
<sequence length="629" mass="69499">MTKSVYTVEHGATLFPQHNLSWKPNSLNSFSDSGVLYAPGVESDTNTIVNINPFTKLEPTTAIVIPPSLAATSMVEAIKTLRSTSTKTTTINADATPGSSCTAEFPVPSTVAFLTSTSVTTLPVTTVNSSTLSNRRGENEPALLPNENVKNNPTLSNVNSSFAGVPQCAGCKKLVLDKTIMQVLDQHWHTACLKCMDCGVHLSDKCFIRTDEIYCKNDFFRRFGTKCAGCEKGIPPSEVVRTAQSNVYHMDCFVCVICERRLNTGDEFYLLRDKKLMCKFDFEAAKARETELDNANKRPRTTITAKQLEALKRAYNESPKPVRLVREQLSTETGLDMRVVQVWFQNRRAKEKRLKKDAGRHLWSLTNSVLLDTSVDTLGTFRSDTGHEMVDRENQTKRLSGTLSLADDSVSGDGYISREDLQQDELSDNDSIYSEDLDNSAESELLFGADNLLMSNKFPDPMVSNTELFETNKRNINSHSVSASHGSTDTSPKWSHQQLHQVDSIETAKRPNTESPGAESPTSVLFPRMHGMAPAADQLKPYGTLWDLPHCKMSLAFPGNMHDLTFGQIYQIPRITGRNLTALSYPESLCSATPSVVEIPESTTCSNLQVRPDPSDQGYSTNLFDGSAV</sequence>
<evidence type="ECO:0000256" key="8">
    <source>
        <dbReference type="ARBA" id="ARBA00023242"/>
    </source>
</evidence>
<evidence type="ECO:0000256" key="1">
    <source>
        <dbReference type="ARBA" id="ARBA00004123"/>
    </source>
</evidence>
<dbReference type="GO" id="GO:0030182">
    <property type="term" value="P:neuron differentiation"/>
    <property type="evidence" value="ECO:0007669"/>
    <property type="project" value="TreeGrafter"/>
</dbReference>
<proteinExistence type="predicted"/>
<dbReference type="FunFam" id="2.10.110.10:FF:000006">
    <property type="entry name" value="LIM homeobox transcription factor 1-beta"/>
    <property type="match status" value="1"/>
</dbReference>
<dbReference type="EMBL" id="LUCM01000819">
    <property type="protein sequence ID" value="KAA0199957.1"/>
    <property type="molecule type" value="Genomic_DNA"/>
</dbReference>
<feature type="domain" description="LIM zinc-binding" evidence="13">
    <location>
        <begin position="166"/>
        <end position="225"/>
    </location>
</feature>
<dbReference type="InterPro" id="IPR009057">
    <property type="entry name" value="Homeodomain-like_sf"/>
</dbReference>
<dbReference type="SMART" id="SM00132">
    <property type="entry name" value="LIM"/>
    <property type="match status" value="2"/>
</dbReference>
<organism evidence="15 16">
    <name type="scientific">Fasciolopsis buskii</name>
    <dbReference type="NCBI Taxonomy" id="27845"/>
    <lineage>
        <taxon>Eukaryota</taxon>
        <taxon>Metazoa</taxon>
        <taxon>Spiralia</taxon>
        <taxon>Lophotrochozoa</taxon>
        <taxon>Platyhelminthes</taxon>
        <taxon>Trematoda</taxon>
        <taxon>Digenea</taxon>
        <taxon>Plagiorchiida</taxon>
        <taxon>Echinostomata</taxon>
        <taxon>Echinostomatoidea</taxon>
        <taxon>Fasciolidae</taxon>
        <taxon>Fasciolopsis</taxon>
    </lineage>
</organism>
<feature type="region of interest" description="Disordered" evidence="12">
    <location>
        <begin position="607"/>
        <end position="629"/>
    </location>
</feature>
<evidence type="ECO:0000256" key="6">
    <source>
        <dbReference type="ARBA" id="ARBA00023125"/>
    </source>
</evidence>
<evidence type="ECO:0000256" key="11">
    <source>
        <dbReference type="RuleBase" id="RU000682"/>
    </source>
</evidence>
<dbReference type="PROSITE" id="PS00478">
    <property type="entry name" value="LIM_DOMAIN_1"/>
    <property type="match status" value="1"/>
</dbReference>
<dbReference type="InterPro" id="IPR017970">
    <property type="entry name" value="Homeobox_CS"/>
</dbReference>
<keyword evidence="8 9" id="KW-0539">Nucleus</keyword>
<dbReference type="Gene3D" id="2.10.110.10">
    <property type="entry name" value="Cysteine Rich Protein"/>
    <property type="match status" value="2"/>
</dbReference>
<name>A0A8E0S2R1_9TREM</name>
<dbReference type="FunFam" id="2.10.110.10:FF:000032">
    <property type="entry name" value="LIM/homeobox protein Lhx3"/>
    <property type="match status" value="1"/>
</dbReference>
<evidence type="ECO:0000313" key="15">
    <source>
        <dbReference type="EMBL" id="KAA0199957.1"/>
    </source>
</evidence>
<keyword evidence="3" id="KW-0677">Repeat</keyword>
<evidence type="ECO:0000256" key="5">
    <source>
        <dbReference type="ARBA" id="ARBA00023038"/>
    </source>
</evidence>
<keyword evidence="6 9" id="KW-0238">DNA-binding</keyword>
<dbReference type="GO" id="GO:0008270">
    <property type="term" value="F:zinc ion binding"/>
    <property type="evidence" value="ECO:0007669"/>
    <property type="project" value="InterPro"/>
</dbReference>
<evidence type="ECO:0000256" key="3">
    <source>
        <dbReference type="ARBA" id="ARBA00022737"/>
    </source>
</evidence>
<dbReference type="Gene3D" id="1.10.10.60">
    <property type="entry name" value="Homeodomain-like"/>
    <property type="match status" value="1"/>
</dbReference>
<dbReference type="PROSITE" id="PS50071">
    <property type="entry name" value="HOMEOBOX_2"/>
    <property type="match status" value="1"/>
</dbReference>
<evidence type="ECO:0000256" key="9">
    <source>
        <dbReference type="PROSITE-ProRule" id="PRU00108"/>
    </source>
</evidence>
<evidence type="ECO:0000313" key="16">
    <source>
        <dbReference type="Proteomes" id="UP000728185"/>
    </source>
</evidence>
<dbReference type="SMART" id="SM00389">
    <property type="entry name" value="HOX"/>
    <property type="match status" value="1"/>
</dbReference>
<feature type="domain" description="LIM zinc-binding" evidence="13">
    <location>
        <begin position="226"/>
        <end position="288"/>
    </location>
</feature>
<dbReference type="OrthoDB" id="10068367at2759"/>
<dbReference type="GO" id="GO:0000981">
    <property type="term" value="F:DNA-binding transcription factor activity, RNA polymerase II-specific"/>
    <property type="evidence" value="ECO:0007669"/>
    <property type="project" value="InterPro"/>
</dbReference>
<feature type="compositionally biased region" description="Polar residues" evidence="12">
    <location>
        <begin position="617"/>
        <end position="629"/>
    </location>
</feature>
<dbReference type="FunFam" id="1.10.10.60:FF:000219">
    <property type="entry name" value="LIM/homeobox protein Lhx3"/>
    <property type="match status" value="1"/>
</dbReference>
<feature type="domain" description="Homeobox" evidence="14">
    <location>
        <begin position="294"/>
        <end position="354"/>
    </location>
</feature>
<gene>
    <name evidence="15" type="ORF">FBUS_02040</name>
</gene>
<dbReference type="PANTHER" id="PTHR24208:SF128">
    <property type="entry name" value="LIM3, ISOFORM G"/>
    <property type="match status" value="1"/>
</dbReference>